<sequence>MASSSSRPSLSNEPERQSTDSLSPMTFAPPPSPQGRHSFSDPYTSPFPYPPITRKTHRMAHETLEEDEDEQEEMTEARPRGHSPPRRWTRMKGLCALFRRLVTVRGLEKS</sequence>
<gene>
    <name evidence="2" type="ORF">SISSUDRAFT_1063746</name>
</gene>
<organism evidence="2 3">
    <name type="scientific">Sistotremastrum suecicum HHB10207 ss-3</name>
    <dbReference type="NCBI Taxonomy" id="1314776"/>
    <lineage>
        <taxon>Eukaryota</taxon>
        <taxon>Fungi</taxon>
        <taxon>Dikarya</taxon>
        <taxon>Basidiomycota</taxon>
        <taxon>Agaricomycotina</taxon>
        <taxon>Agaricomycetes</taxon>
        <taxon>Sistotremastrales</taxon>
        <taxon>Sistotremastraceae</taxon>
        <taxon>Sistotremastrum</taxon>
    </lineage>
</organism>
<evidence type="ECO:0000256" key="1">
    <source>
        <dbReference type="SAM" id="MobiDB-lite"/>
    </source>
</evidence>
<reference evidence="2 3" key="1">
    <citation type="journal article" date="2016" name="Mol. Biol. Evol.">
        <title>Comparative Genomics of Early-Diverging Mushroom-Forming Fungi Provides Insights into the Origins of Lignocellulose Decay Capabilities.</title>
        <authorList>
            <person name="Nagy L.G."/>
            <person name="Riley R."/>
            <person name="Tritt A."/>
            <person name="Adam C."/>
            <person name="Daum C."/>
            <person name="Floudas D."/>
            <person name="Sun H."/>
            <person name="Yadav J.S."/>
            <person name="Pangilinan J."/>
            <person name="Larsson K.H."/>
            <person name="Matsuura K."/>
            <person name="Barry K."/>
            <person name="Labutti K."/>
            <person name="Kuo R."/>
            <person name="Ohm R.A."/>
            <person name="Bhattacharya S.S."/>
            <person name="Shirouzu T."/>
            <person name="Yoshinaga Y."/>
            <person name="Martin F.M."/>
            <person name="Grigoriev I.V."/>
            <person name="Hibbett D.S."/>
        </authorList>
    </citation>
    <scope>NUCLEOTIDE SEQUENCE [LARGE SCALE GENOMIC DNA]</scope>
    <source>
        <strain evidence="2 3">HHB10207 ss-3</strain>
    </source>
</reference>
<accession>A0A166BGK8</accession>
<feature type="compositionally biased region" description="Low complexity" evidence="1">
    <location>
        <begin position="1"/>
        <end position="11"/>
    </location>
</feature>
<keyword evidence="3" id="KW-1185">Reference proteome</keyword>
<dbReference type="Proteomes" id="UP000076798">
    <property type="component" value="Unassembled WGS sequence"/>
</dbReference>
<evidence type="ECO:0000313" key="3">
    <source>
        <dbReference type="Proteomes" id="UP000076798"/>
    </source>
</evidence>
<evidence type="ECO:0000313" key="2">
    <source>
        <dbReference type="EMBL" id="KZT36354.1"/>
    </source>
</evidence>
<protein>
    <submittedName>
        <fullName evidence="2">Uncharacterized protein</fullName>
    </submittedName>
</protein>
<name>A0A166BGK8_9AGAM</name>
<proteinExistence type="predicted"/>
<dbReference type="AlphaFoldDB" id="A0A166BGK8"/>
<feature type="region of interest" description="Disordered" evidence="1">
    <location>
        <begin position="1"/>
        <end position="88"/>
    </location>
</feature>
<dbReference type="EMBL" id="KV428110">
    <property type="protein sequence ID" value="KZT36354.1"/>
    <property type="molecule type" value="Genomic_DNA"/>
</dbReference>
<feature type="compositionally biased region" description="Acidic residues" evidence="1">
    <location>
        <begin position="64"/>
        <end position="74"/>
    </location>
</feature>